<feature type="transmembrane region" description="Helical" evidence="1">
    <location>
        <begin position="23"/>
        <end position="45"/>
    </location>
</feature>
<dbReference type="RefSeq" id="WP_036101857.1">
    <property type="nucleotide sequence ID" value="NZ_JAJA02000001.1"/>
</dbReference>
<keyword evidence="1" id="KW-0472">Membrane</keyword>
<dbReference type="InterPro" id="IPR026841">
    <property type="entry name" value="Aur1/Ipt1"/>
</dbReference>
<keyword evidence="4" id="KW-1185">Reference proteome</keyword>
<dbReference type="InterPro" id="IPR036938">
    <property type="entry name" value="PAP2/HPO_sf"/>
</dbReference>
<organism evidence="3 4">
    <name type="scientific">Lysobacter capsici AZ78</name>
    <dbReference type="NCBI Taxonomy" id="1444315"/>
    <lineage>
        <taxon>Bacteria</taxon>
        <taxon>Pseudomonadati</taxon>
        <taxon>Pseudomonadota</taxon>
        <taxon>Gammaproteobacteria</taxon>
        <taxon>Lysobacterales</taxon>
        <taxon>Lysobacteraceae</taxon>
        <taxon>Lysobacter</taxon>
    </lineage>
</organism>
<keyword evidence="1" id="KW-0812">Transmembrane</keyword>
<dbReference type="SUPFAM" id="SSF48317">
    <property type="entry name" value="Acid phosphatase/Vanadium-dependent haloperoxidase"/>
    <property type="match status" value="1"/>
</dbReference>
<dbReference type="GO" id="GO:0016020">
    <property type="term" value="C:membrane"/>
    <property type="evidence" value="ECO:0007669"/>
    <property type="project" value="UniProtKB-SubCell"/>
</dbReference>
<dbReference type="Pfam" id="PF14378">
    <property type="entry name" value="PAP2_3"/>
    <property type="match status" value="1"/>
</dbReference>
<protein>
    <recommendedName>
        <fullName evidence="2">Inositolphosphotransferase Aur1/Ipt1 domain-containing protein</fullName>
    </recommendedName>
</protein>
<proteinExistence type="predicted"/>
<comment type="caution">
    <text evidence="3">The sequence shown here is derived from an EMBL/GenBank/DDBJ whole genome shotgun (WGS) entry which is preliminary data.</text>
</comment>
<dbReference type="EMBL" id="JAJA02000001">
    <property type="protein sequence ID" value="KWS03949.1"/>
    <property type="molecule type" value="Genomic_DNA"/>
</dbReference>
<dbReference type="Proteomes" id="UP000023435">
    <property type="component" value="Unassembled WGS sequence"/>
</dbReference>
<dbReference type="OrthoDB" id="6024064at2"/>
<reference evidence="3 4" key="1">
    <citation type="journal article" date="2014" name="Genome Announc.">
        <title>Draft Genome Sequence of Lysobacter capsici AZ78, a Bacterium Antagonistic to Plant-Pathogenic Oomycetes.</title>
        <authorList>
            <person name="Puopolo G."/>
            <person name="Sonego P."/>
            <person name="Engelen K."/>
            <person name="Pertot I."/>
        </authorList>
    </citation>
    <scope>NUCLEOTIDE SEQUENCE [LARGE SCALE GENOMIC DNA]</scope>
    <source>
        <strain evidence="3 4">AZ78</strain>
    </source>
</reference>
<dbReference type="AlphaFoldDB" id="A0A108U7G9"/>
<dbReference type="Gene3D" id="1.20.144.10">
    <property type="entry name" value="Phosphatidic acid phosphatase type 2/haloperoxidase"/>
    <property type="match status" value="1"/>
</dbReference>
<name>A0A108U7G9_9GAMM</name>
<evidence type="ECO:0000313" key="4">
    <source>
        <dbReference type="Proteomes" id="UP000023435"/>
    </source>
</evidence>
<evidence type="ECO:0000259" key="2">
    <source>
        <dbReference type="Pfam" id="PF14378"/>
    </source>
</evidence>
<sequence>MLATDVRTRAAAGIDTVALSRRIAIVLIAMAINTALYLGINAYPLSEPRLLPYTALDHALGRPAWTIWPYWLLLLAGPALVLAIRERRYLLATLHAYVVAIGFDAAIWLLWPTRIARPPLPQGLDPLTEAAWRCLHALDGVNNCFPSGHITIPVVAAAGFAAQYPRLRPWVWSALVVLTPSVITTGQHYVWDVAGGLATATLGLLLAGTPLWRTGRS</sequence>
<feature type="transmembrane region" description="Helical" evidence="1">
    <location>
        <begin position="65"/>
        <end position="84"/>
    </location>
</feature>
<feature type="domain" description="Inositolphosphotransferase Aur1/Ipt1" evidence="2">
    <location>
        <begin position="74"/>
        <end position="205"/>
    </location>
</feature>
<accession>A0A108U7G9</accession>
<evidence type="ECO:0000256" key="1">
    <source>
        <dbReference type="SAM" id="Phobius"/>
    </source>
</evidence>
<gene>
    <name evidence="3" type="ORF">AZ78_1498</name>
</gene>
<feature type="transmembrane region" description="Helical" evidence="1">
    <location>
        <begin position="189"/>
        <end position="212"/>
    </location>
</feature>
<feature type="transmembrane region" description="Helical" evidence="1">
    <location>
        <begin position="91"/>
        <end position="111"/>
    </location>
</feature>
<evidence type="ECO:0000313" key="3">
    <source>
        <dbReference type="EMBL" id="KWS03949.1"/>
    </source>
</evidence>
<keyword evidence="1" id="KW-1133">Transmembrane helix</keyword>